<comment type="caution">
    <text evidence="13">The sequence shown here is derived from an EMBL/GenBank/DDBJ whole genome shotgun (WGS) entry which is preliminary data.</text>
</comment>
<dbReference type="Gene3D" id="1.10.10.1440">
    <property type="entry name" value="PHAX RNA-binding domain"/>
    <property type="match status" value="1"/>
</dbReference>
<evidence type="ECO:0000313" key="13">
    <source>
        <dbReference type="EMBL" id="KAK1313981.1"/>
    </source>
</evidence>
<evidence type="ECO:0000256" key="6">
    <source>
        <dbReference type="ARBA" id="ARBA00022490"/>
    </source>
</evidence>
<sequence length="316" mass="35173">MEGGESAFETALSDGARTLDDLDEDVDMLDAETLEGDERNAVSSTDGGDGVEEWMIGRRRSRGLCRGVRGGVVEELHGVQVVSSRSDKIIWKPKPVEGFTVKGGYAWVQRERSVAPLLAKKYKEVCGCKIPLKVKAFSWLASREDLGKRCVLCGVVDETVSHLFTVYTIQDCGGQMTSDGKRFRTGGGILWNILKMREPKAYKEIMAKGREFEKKETFKGLSDPLEVPRVGDPLSFQKTIEATKQEAEDNGEPHSHSDEHRRHTRRKGNSEHCPSCTSRTAKSPSPEPNRDRVSVLNRIRVPVAYDDLFEEGEIGS</sequence>
<dbReference type="PANTHER" id="PTHR13135">
    <property type="entry name" value="CYTOSOLIC RESINIFERATOXIN BINDING PROTEIN RBP-26"/>
    <property type="match status" value="1"/>
</dbReference>
<evidence type="ECO:0000259" key="12">
    <source>
        <dbReference type="Pfam" id="PF10258"/>
    </source>
</evidence>
<feature type="region of interest" description="Disordered" evidence="11">
    <location>
        <begin position="244"/>
        <end position="297"/>
    </location>
</feature>
<comment type="subcellular location">
    <subcellularLocation>
        <location evidence="2">Cytoplasm</location>
    </subcellularLocation>
    <subcellularLocation>
        <location evidence="1">Nucleus</location>
    </subcellularLocation>
</comment>
<dbReference type="InterPro" id="IPR039047">
    <property type="entry name" value="PHAX"/>
</dbReference>
<evidence type="ECO:0000256" key="4">
    <source>
        <dbReference type="ARBA" id="ARBA00016856"/>
    </source>
</evidence>
<evidence type="ECO:0000256" key="2">
    <source>
        <dbReference type="ARBA" id="ARBA00004496"/>
    </source>
</evidence>
<dbReference type="GO" id="GO:0005634">
    <property type="term" value="C:nucleus"/>
    <property type="evidence" value="ECO:0007669"/>
    <property type="project" value="UniProtKB-SubCell"/>
</dbReference>
<proteinExistence type="inferred from homology"/>
<reference evidence="13" key="1">
    <citation type="journal article" date="2023" name="Nat. Commun.">
        <title>Diploid and tetraploid genomes of Acorus and the evolution of monocots.</title>
        <authorList>
            <person name="Ma L."/>
            <person name="Liu K.W."/>
            <person name="Li Z."/>
            <person name="Hsiao Y.Y."/>
            <person name="Qi Y."/>
            <person name="Fu T."/>
            <person name="Tang G.D."/>
            <person name="Zhang D."/>
            <person name="Sun W.H."/>
            <person name="Liu D.K."/>
            <person name="Li Y."/>
            <person name="Chen G.Z."/>
            <person name="Liu X.D."/>
            <person name="Liao X.Y."/>
            <person name="Jiang Y.T."/>
            <person name="Yu X."/>
            <person name="Hao Y."/>
            <person name="Huang J."/>
            <person name="Zhao X.W."/>
            <person name="Ke S."/>
            <person name="Chen Y.Y."/>
            <person name="Wu W.L."/>
            <person name="Hsu J.L."/>
            <person name="Lin Y.F."/>
            <person name="Huang M.D."/>
            <person name="Li C.Y."/>
            <person name="Huang L."/>
            <person name="Wang Z.W."/>
            <person name="Zhao X."/>
            <person name="Zhong W.Y."/>
            <person name="Peng D.H."/>
            <person name="Ahmad S."/>
            <person name="Lan S."/>
            <person name="Zhang J.S."/>
            <person name="Tsai W.C."/>
            <person name="Van de Peer Y."/>
            <person name="Liu Z.J."/>
        </authorList>
    </citation>
    <scope>NUCLEOTIDE SEQUENCE</scope>
    <source>
        <strain evidence="13">CP</strain>
    </source>
</reference>
<protein>
    <recommendedName>
        <fullName evidence="4">Phosphorylated adapter RNA export protein</fullName>
    </recommendedName>
    <alternativeName>
        <fullName evidence="10">RNA U small nuclear RNA export adapter protein</fullName>
    </alternativeName>
</protein>
<keyword evidence="5" id="KW-0813">Transport</keyword>
<dbReference type="Pfam" id="PF10258">
    <property type="entry name" value="PHAX_RNA-bd"/>
    <property type="match status" value="1"/>
</dbReference>
<evidence type="ECO:0000256" key="11">
    <source>
        <dbReference type="SAM" id="MobiDB-lite"/>
    </source>
</evidence>
<evidence type="ECO:0000313" key="14">
    <source>
        <dbReference type="Proteomes" id="UP001180020"/>
    </source>
</evidence>
<dbReference type="PANTHER" id="PTHR13135:SF0">
    <property type="entry name" value="PHOSPHORYLATED ADAPTER RNA EXPORT PROTEIN"/>
    <property type="match status" value="1"/>
</dbReference>
<evidence type="ECO:0000256" key="8">
    <source>
        <dbReference type="ARBA" id="ARBA00022927"/>
    </source>
</evidence>
<dbReference type="GO" id="GO:0005737">
    <property type="term" value="C:cytoplasm"/>
    <property type="evidence" value="ECO:0007669"/>
    <property type="project" value="UniProtKB-SubCell"/>
</dbReference>
<dbReference type="InterPro" id="IPR019385">
    <property type="entry name" value="PHAX_RNA-binding_domain"/>
</dbReference>
<dbReference type="InterPro" id="IPR038092">
    <property type="entry name" value="PHAX_RNA-binding_sf"/>
</dbReference>
<feature type="compositionally biased region" description="Basic and acidic residues" evidence="11">
    <location>
        <begin position="244"/>
        <end position="261"/>
    </location>
</feature>
<accession>A0AAV9ELN1</accession>
<keyword evidence="9" id="KW-0539">Nucleus</keyword>
<keyword evidence="6" id="KW-0963">Cytoplasm</keyword>
<dbReference type="EMBL" id="JAUJYO010000006">
    <property type="protein sequence ID" value="KAK1313981.1"/>
    <property type="molecule type" value="Genomic_DNA"/>
</dbReference>
<evidence type="ECO:0000256" key="9">
    <source>
        <dbReference type="ARBA" id="ARBA00023242"/>
    </source>
</evidence>
<dbReference type="Proteomes" id="UP001180020">
    <property type="component" value="Unassembled WGS sequence"/>
</dbReference>
<reference evidence="13" key="2">
    <citation type="submission" date="2023-06" db="EMBL/GenBank/DDBJ databases">
        <authorList>
            <person name="Ma L."/>
            <person name="Liu K.-W."/>
            <person name="Li Z."/>
            <person name="Hsiao Y.-Y."/>
            <person name="Qi Y."/>
            <person name="Fu T."/>
            <person name="Tang G."/>
            <person name="Zhang D."/>
            <person name="Sun W.-H."/>
            <person name="Liu D.-K."/>
            <person name="Li Y."/>
            <person name="Chen G.-Z."/>
            <person name="Liu X.-D."/>
            <person name="Liao X.-Y."/>
            <person name="Jiang Y.-T."/>
            <person name="Yu X."/>
            <person name="Hao Y."/>
            <person name="Huang J."/>
            <person name="Zhao X.-W."/>
            <person name="Ke S."/>
            <person name="Chen Y.-Y."/>
            <person name="Wu W.-L."/>
            <person name="Hsu J.-L."/>
            <person name="Lin Y.-F."/>
            <person name="Huang M.-D."/>
            <person name="Li C.-Y."/>
            <person name="Huang L."/>
            <person name="Wang Z.-W."/>
            <person name="Zhao X."/>
            <person name="Zhong W.-Y."/>
            <person name="Peng D.-H."/>
            <person name="Ahmad S."/>
            <person name="Lan S."/>
            <person name="Zhang J.-S."/>
            <person name="Tsai W.-C."/>
            <person name="Van De Peer Y."/>
            <person name="Liu Z.-J."/>
        </authorList>
    </citation>
    <scope>NUCLEOTIDE SEQUENCE</scope>
    <source>
        <strain evidence="13">CP</strain>
        <tissue evidence="13">Leaves</tissue>
    </source>
</reference>
<keyword evidence="14" id="KW-1185">Reference proteome</keyword>
<evidence type="ECO:0000256" key="1">
    <source>
        <dbReference type="ARBA" id="ARBA00004123"/>
    </source>
</evidence>
<evidence type="ECO:0000256" key="3">
    <source>
        <dbReference type="ARBA" id="ARBA00006094"/>
    </source>
</evidence>
<gene>
    <name evidence="13" type="ORF">QJS10_CPA06g00930</name>
</gene>
<keyword evidence="7" id="KW-0694">RNA-binding</keyword>
<dbReference type="GO" id="GO:0006408">
    <property type="term" value="P:snRNA export from nucleus"/>
    <property type="evidence" value="ECO:0007669"/>
    <property type="project" value="InterPro"/>
</dbReference>
<dbReference type="GO" id="GO:0003723">
    <property type="term" value="F:RNA binding"/>
    <property type="evidence" value="ECO:0007669"/>
    <property type="project" value="UniProtKB-KW"/>
</dbReference>
<dbReference type="GO" id="GO:0015031">
    <property type="term" value="P:protein transport"/>
    <property type="evidence" value="ECO:0007669"/>
    <property type="project" value="UniProtKB-KW"/>
</dbReference>
<keyword evidence="8" id="KW-0653">Protein transport</keyword>
<evidence type="ECO:0000256" key="5">
    <source>
        <dbReference type="ARBA" id="ARBA00022448"/>
    </source>
</evidence>
<evidence type="ECO:0000256" key="10">
    <source>
        <dbReference type="ARBA" id="ARBA00030834"/>
    </source>
</evidence>
<feature type="domain" description="Phosphorylated adapter RNA export protein RNA-binding" evidence="12">
    <location>
        <begin position="145"/>
        <end position="210"/>
    </location>
</feature>
<dbReference type="AlphaFoldDB" id="A0AAV9ELN1"/>
<comment type="similarity">
    <text evidence="3">Belongs to the PHAX family.</text>
</comment>
<name>A0AAV9ELN1_ACOCL</name>
<evidence type="ECO:0000256" key="7">
    <source>
        <dbReference type="ARBA" id="ARBA00022884"/>
    </source>
</evidence>
<organism evidence="13 14">
    <name type="scientific">Acorus calamus</name>
    <name type="common">Sweet flag</name>
    <dbReference type="NCBI Taxonomy" id="4465"/>
    <lineage>
        <taxon>Eukaryota</taxon>
        <taxon>Viridiplantae</taxon>
        <taxon>Streptophyta</taxon>
        <taxon>Embryophyta</taxon>
        <taxon>Tracheophyta</taxon>
        <taxon>Spermatophyta</taxon>
        <taxon>Magnoliopsida</taxon>
        <taxon>Liliopsida</taxon>
        <taxon>Acoraceae</taxon>
        <taxon>Acorus</taxon>
    </lineage>
</organism>